<dbReference type="AlphaFoldDB" id="A0A5N5FAM2"/>
<protein>
    <submittedName>
        <fullName evidence="1">Uncharacterized protein</fullName>
    </submittedName>
</protein>
<name>A0A5N5FAM2_9ROSA</name>
<evidence type="ECO:0000313" key="1">
    <source>
        <dbReference type="EMBL" id="KAB2595564.1"/>
    </source>
</evidence>
<keyword evidence="2" id="KW-1185">Reference proteome</keyword>
<sequence length="106" mass="11491">MGKKGLVGSNSEAHRLLTGSSSSFFTYEFFGSKESFASSGIFGAIFAPSSGVVYCHYSLKEGFLRLLVNKDQENRGEMLDLHSHPSLRGAASGGYAEETYGRLLLE</sequence>
<reference evidence="2" key="2">
    <citation type="submission" date="2019-10" db="EMBL/GenBank/DDBJ databases">
        <title>A de novo genome assembly of a pear dwarfing rootstock.</title>
        <authorList>
            <person name="Wang F."/>
            <person name="Wang J."/>
            <person name="Li S."/>
            <person name="Zhang Y."/>
            <person name="Fang M."/>
            <person name="Ma L."/>
            <person name="Zhao Y."/>
            <person name="Jiang S."/>
        </authorList>
    </citation>
    <scope>NUCLEOTIDE SEQUENCE [LARGE SCALE GENOMIC DNA]</scope>
</reference>
<reference evidence="1 2" key="3">
    <citation type="submission" date="2019-11" db="EMBL/GenBank/DDBJ databases">
        <title>A de novo genome assembly of a pear dwarfing rootstock.</title>
        <authorList>
            <person name="Wang F."/>
            <person name="Wang J."/>
            <person name="Li S."/>
            <person name="Zhang Y."/>
            <person name="Fang M."/>
            <person name="Ma L."/>
            <person name="Zhao Y."/>
            <person name="Jiang S."/>
        </authorList>
    </citation>
    <scope>NUCLEOTIDE SEQUENCE [LARGE SCALE GENOMIC DNA]</scope>
    <source>
        <strain evidence="1">S2</strain>
        <tissue evidence="1">Leaf</tissue>
    </source>
</reference>
<accession>A0A5N5FAM2</accession>
<organism evidence="1 2">
    <name type="scientific">Pyrus ussuriensis x Pyrus communis</name>
    <dbReference type="NCBI Taxonomy" id="2448454"/>
    <lineage>
        <taxon>Eukaryota</taxon>
        <taxon>Viridiplantae</taxon>
        <taxon>Streptophyta</taxon>
        <taxon>Embryophyta</taxon>
        <taxon>Tracheophyta</taxon>
        <taxon>Spermatophyta</taxon>
        <taxon>Magnoliopsida</taxon>
        <taxon>eudicotyledons</taxon>
        <taxon>Gunneridae</taxon>
        <taxon>Pentapetalae</taxon>
        <taxon>rosids</taxon>
        <taxon>fabids</taxon>
        <taxon>Rosales</taxon>
        <taxon>Rosaceae</taxon>
        <taxon>Amygdaloideae</taxon>
        <taxon>Maleae</taxon>
        <taxon>Pyrus</taxon>
    </lineage>
</organism>
<proteinExistence type="predicted"/>
<comment type="caution">
    <text evidence="1">The sequence shown here is derived from an EMBL/GenBank/DDBJ whole genome shotgun (WGS) entry which is preliminary data.</text>
</comment>
<evidence type="ECO:0000313" key="2">
    <source>
        <dbReference type="Proteomes" id="UP000327157"/>
    </source>
</evidence>
<dbReference type="EMBL" id="SMOL01000781">
    <property type="protein sequence ID" value="KAB2595564.1"/>
    <property type="molecule type" value="Genomic_DNA"/>
</dbReference>
<reference evidence="1 2" key="1">
    <citation type="submission" date="2019-09" db="EMBL/GenBank/DDBJ databases">
        <authorList>
            <person name="Ou C."/>
        </authorList>
    </citation>
    <scope>NUCLEOTIDE SEQUENCE [LARGE SCALE GENOMIC DNA]</scope>
    <source>
        <strain evidence="1">S2</strain>
        <tissue evidence="1">Leaf</tissue>
    </source>
</reference>
<dbReference type="Proteomes" id="UP000327157">
    <property type="component" value="Chromosome 7"/>
</dbReference>
<gene>
    <name evidence="1" type="ORF">D8674_031014</name>
</gene>